<dbReference type="PANTHER" id="PTHR30055:SF209">
    <property type="entry name" value="POSSIBLE TRANSCRIPTIONAL REGULATORY PROTEIN (PROBABLY TETR-FAMILY)"/>
    <property type="match status" value="1"/>
</dbReference>
<dbReference type="GO" id="GO:0003700">
    <property type="term" value="F:DNA-binding transcription factor activity"/>
    <property type="evidence" value="ECO:0007669"/>
    <property type="project" value="TreeGrafter"/>
</dbReference>
<proteinExistence type="predicted"/>
<dbReference type="Pfam" id="PF13305">
    <property type="entry name" value="TetR_C_33"/>
    <property type="match status" value="1"/>
</dbReference>
<name>A0A3G2EC64_9BURK</name>
<evidence type="ECO:0000256" key="1">
    <source>
        <dbReference type="ARBA" id="ARBA00023015"/>
    </source>
</evidence>
<feature type="DNA-binding region" description="H-T-H motif" evidence="4">
    <location>
        <begin position="33"/>
        <end position="52"/>
    </location>
</feature>
<evidence type="ECO:0000256" key="2">
    <source>
        <dbReference type="ARBA" id="ARBA00023125"/>
    </source>
</evidence>
<keyword evidence="1" id="KW-0805">Transcription regulation</keyword>
<feature type="domain" description="HTH tetR-type" evidence="5">
    <location>
        <begin position="10"/>
        <end position="70"/>
    </location>
</feature>
<gene>
    <name evidence="6" type="ORF">D9M09_17905</name>
</gene>
<dbReference type="Pfam" id="PF00440">
    <property type="entry name" value="TetR_N"/>
    <property type="match status" value="1"/>
</dbReference>
<dbReference type="PANTHER" id="PTHR30055">
    <property type="entry name" value="HTH-TYPE TRANSCRIPTIONAL REGULATOR RUTR"/>
    <property type="match status" value="1"/>
</dbReference>
<dbReference type="EMBL" id="CP033019">
    <property type="protein sequence ID" value="AYM77460.1"/>
    <property type="molecule type" value="Genomic_DNA"/>
</dbReference>
<keyword evidence="3" id="KW-0804">Transcription</keyword>
<dbReference type="InterPro" id="IPR025996">
    <property type="entry name" value="MT1864/Rv1816-like_C"/>
</dbReference>
<evidence type="ECO:0000313" key="6">
    <source>
        <dbReference type="EMBL" id="AYM77460.1"/>
    </source>
</evidence>
<dbReference type="AlphaFoldDB" id="A0A3G2EC64"/>
<evidence type="ECO:0000256" key="4">
    <source>
        <dbReference type="PROSITE-ProRule" id="PRU00335"/>
    </source>
</evidence>
<organism evidence="6 7">
    <name type="scientific">Janthinobacterium agaricidamnosum</name>
    <dbReference type="NCBI Taxonomy" id="55508"/>
    <lineage>
        <taxon>Bacteria</taxon>
        <taxon>Pseudomonadati</taxon>
        <taxon>Pseudomonadota</taxon>
        <taxon>Betaproteobacteria</taxon>
        <taxon>Burkholderiales</taxon>
        <taxon>Oxalobacteraceae</taxon>
        <taxon>Janthinobacterium</taxon>
    </lineage>
</organism>
<dbReference type="Gene3D" id="1.10.357.10">
    <property type="entry name" value="Tetracycline Repressor, domain 2"/>
    <property type="match status" value="1"/>
</dbReference>
<dbReference type="PROSITE" id="PS50977">
    <property type="entry name" value="HTH_TETR_2"/>
    <property type="match status" value="1"/>
</dbReference>
<dbReference type="InterPro" id="IPR036271">
    <property type="entry name" value="Tet_transcr_reg_TetR-rel_C_sf"/>
</dbReference>
<dbReference type="GO" id="GO:0000976">
    <property type="term" value="F:transcription cis-regulatory region binding"/>
    <property type="evidence" value="ECO:0007669"/>
    <property type="project" value="TreeGrafter"/>
</dbReference>
<keyword evidence="7" id="KW-1185">Reference proteome</keyword>
<keyword evidence="2 4" id="KW-0238">DNA-binding</keyword>
<dbReference type="InterPro" id="IPR001647">
    <property type="entry name" value="HTH_TetR"/>
</dbReference>
<dbReference type="SUPFAM" id="SSF46689">
    <property type="entry name" value="Homeodomain-like"/>
    <property type="match status" value="1"/>
</dbReference>
<evidence type="ECO:0000313" key="7">
    <source>
        <dbReference type="Proteomes" id="UP000279594"/>
    </source>
</evidence>
<reference evidence="6 7" key="1">
    <citation type="submission" date="2018-10" db="EMBL/GenBank/DDBJ databases">
        <title>Effects of UV and annual dynamics of microbial communities in freshwater RAS systems.</title>
        <authorList>
            <person name="Bekkelund A.K."/>
            <person name="Hansen B.R."/>
            <person name="Stokken H."/>
            <person name="Eriksen B.F."/>
            <person name="Kashulin N.A."/>
        </authorList>
    </citation>
    <scope>NUCLEOTIDE SEQUENCE [LARGE SCALE GENOMIC DNA]</scope>
    <source>
        <strain evidence="6 7">BHSEK</strain>
    </source>
</reference>
<evidence type="ECO:0000259" key="5">
    <source>
        <dbReference type="PROSITE" id="PS50977"/>
    </source>
</evidence>
<dbReference type="InterPro" id="IPR050109">
    <property type="entry name" value="HTH-type_TetR-like_transc_reg"/>
</dbReference>
<protein>
    <submittedName>
        <fullName evidence="6">TetR/AcrR family transcriptional regulator</fullName>
    </submittedName>
</protein>
<evidence type="ECO:0000256" key="3">
    <source>
        <dbReference type="ARBA" id="ARBA00023163"/>
    </source>
</evidence>
<dbReference type="RefSeq" id="WP_121670043.1">
    <property type="nucleotide sequence ID" value="NZ_CP033019.1"/>
</dbReference>
<sequence>MTTTSTYHHGNLRDTLVATVIAQLAQQHDAALSLRELARTVGVSVAAVYRHFPSKEALLAEVAAAGFASLIQKWETQLPPPGSLPAEQRFQLLGQQYIEFALAAPAHYRLMFEHQDVRQFPALQEAAQACFQYVLQTAGAAVREAGLDPRWDKAAASAGWSLGHGYVMLLLSGRLAMADGGDALSPAMVPRFFQLPVEALRQAPPSGAFDSCTTSR</sequence>
<dbReference type="Proteomes" id="UP000279594">
    <property type="component" value="Chromosome"/>
</dbReference>
<dbReference type="InterPro" id="IPR009057">
    <property type="entry name" value="Homeodomain-like_sf"/>
</dbReference>
<accession>A0A3G2EC64</accession>
<dbReference type="SUPFAM" id="SSF48498">
    <property type="entry name" value="Tetracyclin repressor-like, C-terminal domain"/>
    <property type="match status" value="1"/>
</dbReference>